<dbReference type="Pfam" id="PF00583">
    <property type="entry name" value="Acetyltransf_1"/>
    <property type="match status" value="1"/>
</dbReference>
<dbReference type="Proteomes" id="UP001282284">
    <property type="component" value="Unassembled WGS sequence"/>
</dbReference>
<dbReference type="SUPFAM" id="SSF55729">
    <property type="entry name" value="Acyl-CoA N-acyltransferases (Nat)"/>
    <property type="match status" value="1"/>
</dbReference>
<dbReference type="InterPro" id="IPR000182">
    <property type="entry name" value="GNAT_dom"/>
</dbReference>
<name>A0ABU4G4W3_9BACL</name>
<reference evidence="4 5" key="1">
    <citation type="submission" date="2023-06" db="EMBL/GenBank/DDBJ databases">
        <title>Sporosarcina sp. nov., isolated from Korean traditional fermented seafood 'Jeotgal'.</title>
        <authorList>
            <person name="Yang A.I."/>
            <person name="Shin N.-R."/>
        </authorList>
    </citation>
    <scope>NUCLEOTIDE SEQUENCE [LARGE SCALE GENOMIC DNA]</scope>
    <source>
        <strain evidence="4 5">KCTC13119</strain>
    </source>
</reference>
<evidence type="ECO:0000313" key="4">
    <source>
        <dbReference type="EMBL" id="MDW0112024.1"/>
    </source>
</evidence>
<dbReference type="EMBL" id="JAUBDI010000001">
    <property type="protein sequence ID" value="MDW0112024.1"/>
    <property type="molecule type" value="Genomic_DNA"/>
</dbReference>
<keyword evidence="5" id="KW-1185">Reference proteome</keyword>
<keyword evidence="2" id="KW-0012">Acyltransferase</keyword>
<dbReference type="PANTHER" id="PTHR43877">
    <property type="entry name" value="AMINOALKYLPHOSPHONATE N-ACETYLTRANSFERASE-RELATED-RELATED"/>
    <property type="match status" value="1"/>
</dbReference>
<accession>A0ABU4G4W3</accession>
<dbReference type="InterPro" id="IPR016181">
    <property type="entry name" value="Acyl_CoA_acyltransferase"/>
</dbReference>
<proteinExistence type="predicted"/>
<evidence type="ECO:0000313" key="5">
    <source>
        <dbReference type="Proteomes" id="UP001282284"/>
    </source>
</evidence>
<evidence type="ECO:0000256" key="2">
    <source>
        <dbReference type="ARBA" id="ARBA00023315"/>
    </source>
</evidence>
<dbReference type="PROSITE" id="PS51186">
    <property type="entry name" value="GNAT"/>
    <property type="match status" value="1"/>
</dbReference>
<sequence>MEIREAVIGDEEGIARVHVDSWRTTYKGIVSDEYLDQLSVEQRTENWRRGIGNNSLYVAVEDGEIVGFATGGKERTGNYSADCELFAIYLLQKVQGKGIGKQLMQVVAMDLKKQGSTKMLVWVLDLNPAKKFYEAVGGQRVGETMIEIGGETFKEIAYVWDLEKFVNK</sequence>
<organism evidence="4 5">
    <name type="scientific">Sporosarcina saromensis</name>
    <dbReference type="NCBI Taxonomy" id="359365"/>
    <lineage>
        <taxon>Bacteria</taxon>
        <taxon>Bacillati</taxon>
        <taxon>Bacillota</taxon>
        <taxon>Bacilli</taxon>
        <taxon>Bacillales</taxon>
        <taxon>Caryophanaceae</taxon>
        <taxon>Sporosarcina</taxon>
    </lineage>
</organism>
<keyword evidence="1" id="KW-0808">Transferase</keyword>
<dbReference type="InterPro" id="IPR050832">
    <property type="entry name" value="Bact_Acetyltransf"/>
</dbReference>
<dbReference type="RefSeq" id="WP_317941890.1">
    <property type="nucleotide sequence ID" value="NZ_JAUBDI010000001.1"/>
</dbReference>
<gene>
    <name evidence="4" type="ORF">QT711_02425</name>
</gene>
<dbReference type="Gene3D" id="3.40.630.30">
    <property type="match status" value="1"/>
</dbReference>
<comment type="caution">
    <text evidence="4">The sequence shown here is derived from an EMBL/GenBank/DDBJ whole genome shotgun (WGS) entry which is preliminary data.</text>
</comment>
<evidence type="ECO:0000259" key="3">
    <source>
        <dbReference type="PROSITE" id="PS51186"/>
    </source>
</evidence>
<dbReference type="CDD" id="cd04301">
    <property type="entry name" value="NAT_SF"/>
    <property type="match status" value="1"/>
</dbReference>
<evidence type="ECO:0000256" key="1">
    <source>
        <dbReference type="ARBA" id="ARBA00022679"/>
    </source>
</evidence>
<feature type="domain" description="N-acetyltransferase" evidence="3">
    <location>
        <begin position="1"/>
        <end position="163"/>
    </location>
</feature>
<protein>
    <submittedName>
        <fullName evidence="4">GNAT family N-acetyltransferase</fullName>
    </submittedName>
</protein>